<name>A0AAJ6M3T0_9PSED</name>
<proteinExistence type="predicted"/>
<dbReference type="EMBL" id="CP134081">
    <property type="protein sequence ID" value="WNC12054.1"/>
    <property type="molecule type" value="Genomic_DNA"/>
</dbReference>
<dbReference type="PANTHER" id="PTHR46797:SF1">
    <property type="entry name" value="METHYLPHOSPHONATE SYNTHASE"/>
    <property type="match status" value="1"/>
</dbReference>
<dbReference type="Gene3D" id="1.10.260.40">
    <property type="entry name" value="lambda repressor-like DNA-binding domains"/>
    <property type="match status" value="1"/>
</dbReference>
<dbReference type="SMART" id="SM00530">
    <property type="entry name" value="HTH_XRE"/>
    <property type="match status" value="1"/>
</dbReference>
<dbReference type="InterPro" id="IPR001387">
    <property type="entry name" value="Cro/C1-type_HTH"/>
</dbReference>
<dbReference type="AlphaFoldDB" id="A0AAJ6M3T0"/>
<dbReference type="SUPFAM" id="SSF47413">
    <property type="entry name" value="lambda repressor-like DNA-binding domains"/>
    <property type="match status" value="1"/>
</dbReference>
<dbReference type="GO" id="GO:0005829">
    <property type="term" value="C:cytosol"/>
    <property type="evidence" value="ECO:0007669"/>
    <property type="project" value="TreeGrafter"/>
</dbReference>
<evidence type="ECO:0000313" key="4">
    <source>
        <dbReference type="Proteomes" id="UP001258207"/>
    </source>
</evidence>
<organism evidence="3 4">
    <name type="scientific">Pseudomonas coleopterorum</name>
    <dbReference type="NCBI Taxonomy" id="1605838"/>
    <lineage>
        <taxon>Bacteria</taxon>
        <taxon>Pseudomonadati</taxon>
        <taxon>Pseudomonadota</taxon>
        <taxon>Gammaproteobacteria</taxon>
        <taxon>Pseudomonadales</taxon>
        <taxon>Pseudomonadaceae</taxon>
        <taxon>Pseudomonas</taxon>
    </lineage>
</organism>
<dbReference type="CDD" id="cd00093">
    <property type="entry name" value="HTH_XRE"/>
    <property type="match status" value="1"/>
</dbReference>
<keyword evidence="1" id="KW-0238">DNA-binding</keyword>
<evidence type="ECO:0000313" key="3">
    <source>
        <dbReference type="EMBL" id="WNC12054.1"/>
    </source>
</evidence>
<dbReference type="InterPro" id="IPR050807">
    <property type="entry name" value="TransReg_Diox_bact_type"/>
</dbReference>
<dbReference type="Proteomes" id="UP001258207">
    <property type="component" value="Chromosome"/>
</dbReference>
<feature type="domain" description="HTH cro/C1-type" evidence="2">
    <location>
        <begin position="48"/>
        <end position="102"/>
    </location>
</feature>
<gene>
    <name evidence="3" type="ORF">RI108_19010</name>
</gene>
<dbReference type="PANTHER" id="PTHR46797">
    <property type="entry name" value="HTH-TYPE TRANSCRIPTIONAL REGULATOR"/>
    <property type="match status" value="1"/>
</dbReference>
<dbReference type="PROSITE" id="PS50943">
    <property type="entry name" value="HTH_CROC1"/>
    <property type="match status" value="1"/>
</dbReference>
<evidence type="ECO:0000259" key="2">
    <source>
        <dbReference type="PROSITE" id="PS50943"/>
    </source>
</evidence>
<protein>
    <submittedName>
        <fullName evidence="3">Helix-turn-helix transcriptional regulator</fullName>
    </submittedName>
</protein>
<dbReference type="RefSeq" id="WP_310793167.1">
    <property type="nucleotide sequence ID" value="NZ_CP134081.1"/>
</dbReference>
<evidence type="ECO:0000256" key="1">
    <source>
        <dbReference type="ARBA" id="ARBA00023125"/>
    </source>
</evidence>
<dbReference type="GO" id="GO:0003700">
    <property type="term" value="F:DNA-binding transcription factor activity"/>
    <property type="evidence" value="ECO:0007669"/>
    <property type="project" value="TreeGrafter"/>
</dbReference>
<dbReference type="Pfam" id="PF01381">
    <property type="entry name" value="HTH_3"/>
    <property type="match status" value="1"/>
</dbReference>
<dbReference type="GO" id="GO:0003677">
    <property type="term" value="F:DNA binding"/>
    <property type="evidence" value="ECO:0007669"/>
    <property type="project" value="UniProtKB-KW"/>
</dbReference>
<reference evidence="3" key="1">
    <citation type="submission" date="2023-09" db="EMBL/GenBank/DDBJ databases">
        <title>First report of Pseudomonas coleopterorum DJ13 causing leaf spot on Rhododendron pulchrum Sweet in China.</title>
        <authorList>
            <person name="Zhang Y."/>
        </authorList>
    </citation>
    <scope>NUCLEOTIDE SEQUENCE</scope>
    <source>
        <strain evidence="3">DJ13</strain>
    </source>
</reference>
<sequence length="106" mass="11997">MKAEANHSTYILFWDNPVLGLLKEPNRHSAALMKSIHTERYSTLIRALIACRKEKGLSQTELARRVGRPQSYISKVENAERRLDVVEFLEICEAIGVEGGEVMRGV</sequence>
<dbReference type="InterPro" id="IPR010982">
    <property type="entry name" value="Lambda_DNA-bd_dom_sf"/>
</dbReference>
<accession>A0AAJ6M3T0</accession>